<evidence type="ECO:0000313" key="1">
    <source>
        <dbReference type="EMBL" id="KAG0414491.1"/>
    </source>
</evidence>
<name>A0AC60P523_IXOPE</name>
<keyword evidence="2" id="KW-1185">Reference proteome</keyword>
<dbReference type="EMBL" id="JABSTQ010011174">
    <property type="protein sequence ID" value="KAG0414491.1"/>
    <property type="molecule type" value="Genomic_DNA"/>
</dbReference>
<organism evidence="1 2">
    <name type="scientific">Ixodes persulcatus</name>
    <name type="common">Taiga tick</name>
    <dbReference type="NCBI Taxonomy" id="34615"/>
    <lineage>
        <taxon>Eukaryota</taxon>
        <taxon>Metazoa</taxon>
        <taxon>Ecdysozoa</taxon>
        <taxon>Arthropoda</taxon>
        <taxon>Chelicerata</taxon>
        <taxon>Arachnida</taxon>
        <taxon>Acari</taxon>
        <taxon>Parasitiformes</taxon>
        <taxon>Ixodida</taxon>
        <taxon>Ixodoidea</taxon>
        <taxon>Ixodidae</taxon>
        <taxon>Ixodinae</taxon>
        <taxon>Ixodes</taxon>
    </lineage>
</organism>
<evidence type="ECO:0000313" key="2">
    <source>
        <dbReference type="Proteomes" id="UP000805193"/>
    </source>
</evidence>
<comment type="caution">
    <text evidence="1">The sequence shown here is derived from an EMBL/GenBank/DDBJ whole genome shotgun (WGS) entry which is preliminary data.</text>
</comment>
<dbReference type="Proteomes" id="UP000805193">
    <property type="component" value="Unassembled WGS sequence"/>
</dbReference>
<protein>
    <submittedName>
        <fullName evidence="1">Uncharacterized protein</fullName>
    </submittedName>
</protein>
<gene>
    <name evidence="1" type="ORF">HPB47_008350</name>
</gene>
<reference evidence="1 2" key="1">
    <citation type="journal article" date="2020" name="Cell">
        <title>Large-Scale Comparative Analyses of Tick Genomes Elucidate Their Genetic Diversity and Vector Capacities.</title>
        <authorList>
            <consortium name="Tick Genome and Microbiome Consortium (TIGMIC)"/>
            <person name="Jia N."/>
            <person name="Wang J."/>
            <person name="Shi W."/>
            <person name="Du L."/>
            <person name="Sun Y."/>
            <person name="Zhan W."/>
            <person name="Jiang J.F."/>
            <person name="Wang Q."/>
            <person name="Zhang B."/>
            <person name="Ji P."/>
            <person name="Bell-Sakyi L."/>
            <person name="Cui X.M."/>
            <person name="Yuan T.T."/>
            <person name="Jiang B.G."/>
            <person name="Yang W.F."/>
            <person name="Lam T.T."/>
            <person name="Chang Q.C."/>
            <person name="Ding S.J."/>
            <person name="Wang X.J."/>
            <person name="Zhu J.G."/>
            <person name="Ruan X.D."/>
            <person name="Zhao L."/>
            <person name="Wei J.T."/>
            <person name="Ye R.Z."/>
            <person name="Que T.C."/>
            <person name="Du C.H."/>
            <person name="Zhou Y.H."/>
            <person name="Cheng J.X."/>
            <person name="Dai P.F."/>
            <person name="Guo W.B."/>
            <person name="Han X.H."/>
            <person name="Huang E.J."/>
            <person name="Li L.F."/>
            <person name="Wei W."/>
            <person name="Gao Y.C."/>
            <person name="Liu J.Z."/>
            <person name="Shao H.Z."/>
            <person name="Wang X."/>
            <person name="Wang C.C."/>
            <person name="Yang T.C."/>
            <person name="Huo Q.B."/>
            <person name="Li W."/>
            <person name="Chen H.Y."/>
            <person name="Chen S.E."/>
            <person name="Zhou L.G."/>
            <person name="Ni X.B."/>
            <person name="Tian J.H."/>
            <person name="Sheng Y."/>
            <person name="Liu T."/>
            <person name="Pan Y.S."/>
            <person name="Xia L.Y."/>
            <person name="Li J."/>
            <person name="Zhao F."/>
            <person name="Cao W.C."/>
        </authorList>
    </citation>
    <scope>NUCLEOTIDE SEQUENCE [LARGE SCALE GENOMIC DNA]</scope>
    <source>
        <strain evidence="1">Iper-2018</strain>
    </source>
</reference>
<proteinExistence type="predicted"/>
<sequence>MRRELKQRAQHPDESLLEFVRAKQELLGLAEPSAPNAERVERVIRQLHPTFSAYLRGSRFRDQNDLTSKARRIEGDNLAARAYRPRPPATAAIEPRCARNGVEVSRNRRHEAAHYADERSRNSYGISERALDPGSY</sequence>
<accession>A0AC60P523</accession>